<accession>A0A1E7EPR8</accession>
<keyword evidence="4" id="KW-1185">Reference proteome</keyword>
<sequence length="808" mass="92976">MIYLTSRNAHIHRLQRLVAGFSNSHFKFLWIFLPWHFLTSVSTTAPPPLNISFRPSSAGPSHSPYCGLHYKCHRTFRKPFPILLATTKGELECGRFFLPGTTIHKNSYQLEGNGECGLHLHRRNRAVSARMSLSSLDVDPEDQLLPSIAVVFSFRTGGGGCFVSIGRSFLIPAATCATLLHYQIGSTVGLSSLPVPTTSAESRRIPLEKIFDAKREYLFTTRKNIRNFEWTTEEAEDLFEDILDIDEMANIGGSLELGSITIIKKGTTAKIGENSCLYDVHDGQQRLVSLSLLLAAIRDTIYEKYPDAKDSATDVARMIYPKKRNCTDVTRIELREKNGNKWLKCILSRTDPETKTKMMDDEDIMKVLPKERSWKKFQQESDRQILTIYNYYRKRIDDLENEEKILNLLDRFGSNVYFLVFIPSDTIIARSFVRGQGKGKNMEPVDEFKGIVCFDWNENEQVQDSMRESWEDLCEDVSRNTLQDACLILAQQSLRTRLKKNGEVQWMQQYVKERMMSDVEYKAETLFKTEIVPAAKALEEFRSNGNFYTDDSIRVVSHPPSLNFLRSIAEIPSCKEIEMVVLYFILIYDDTTDEGMKKQIINKLKDIECIALWMMLAKPKPKDRFQRCLLIIEEHENKDNIAAVSSPSTSLSNEEQTLICNALETTDFGKGATDRKKATAILERLNEYELVKKHQSKLQPMKSSLNIEHILPQKHNKNVYWMEHWPNDDDISFWQHKIGNLALLNQKINSKIGNNCFEIKKKHLKESPYPLTKEIAANDALIWDVHAVQENHKRYINLAKEVWNIQQA</sequence>
<dbReference type="AlphaFoldDB" id="A0A1E7EPR8"/>
<dbReference type="Pfam" id="PF07510">
    <property type="entry name" value="GmrSD_C"/>
    <property type="match status" value="1"/>
</dbReference>
<dbReference type="OrthoDB" id="46499at2759"/>
<feature type="domain" description="GmrSD restriction endonucleases N-terminal" evidence="1">
    <location>
        <begin position="226"/>
        <end position="450"/>
    </location>
</feature>
<dbReference type="PANTHER" id="PTHR35149">
    <property type="entry name" value="SLL5132 PROTEIN"/>
    <property type="match status" value="1"/>
</dbReference>
<feature type="domain" description="GmrSD restriction endonucleases C-terminal" evidence="2">
    <location>
        <begin position="671"/>
        <end position="796"/>
    </location>
</feature>
<dbReference type="InParanoid" id="A0A1E7EPR8"/>
<name>A0A1E7EPR8_9STRA</name>
<gene>
    <name evidence="3" type="ORF">FRACYDRAFT_250803</name>
</gene>
<evidence type="ECO:0000259" key="2">
    <source>
        <dbReference type="Pfam" id="PF07510"/>
    </source>
</evidence>
<protein>
    <recommendedName>
        <fullName evidence="5">DUF262 domain-containing protein</fullName>
    </recommendedName>
</protein>
<evidence type="ECO:0000313" key="3">
    <source>
        <dbReference type="EMBL" id="OEU07776.1"/>
    </source>
</evidence>
<dbReference type="InterPro" id="IPR004919">
    <property type="entry name" value="GmrSD_N"/>
</dbReference>
<dbReference type="Proteomes" id="UP000095751">
    <property type="component" value="Unassembled WGS sequence"/>
</dbReference>
<proteinExistence type="predicted"/>
<dbReference type="KEGG" id="fcy:FRACYDRAFT_250803"/>
<reference evidence="3 4" key="1">
    <citation type="submission" date="2016-09" db="EMBL/GenBank/DDBJ databases">
        <title>Extensive genetic diversity and differential bi-allelic expression allows diatom success in the polar Southern Ocean.</title>
        <authorList>
            <consortium name="DOE Joint Genome Institute"/>
            <person name="Mock T."/>
            <person name="Otillar R.P."/>
            <person name="Strauss J."/>
            <person name="Dupont C."/>
            <person name="Frickenhaus S."/>
            <person name="Maumus F."/>
            <person name="Mcmullan M."/>
            <person name="Sanges R."/>
            <person name="Schmutz J."/>
            <person name="Toseland A."/>
            <person name="Valas R."/>
            <person name="Veluchamy A."/>
            <person name="Ward B.J."/>
            <person name="Allen A."/>
            <person name="Barry K."/>
            <person name="Falciatore A."/>
            <person name="Ferrante M."/>
            <person name="Fortunato A.E."/>
            <person name="Gloeckner G."/>
            <person name="Gruber A."/>
            <person name="Hipkin R."/>
            <person name="Janech M."/>
            <person name="Kroth P."/>
            <person name="Leese F."/>
            <person name="Lindquist E."/>
            <person name="Lyon B.R."/>
            <person name="Martin J."/>
            <person name="Mayer C."/>
            <person name="Parker M."/>
            <person name="Quesneville H."/>
            <person name="Raymond J."/>
            <person name="Uhlig C."/>
            <person name="Valentin K.U."/>
            <person name="Worden A.Z."/>
            <person name="Armbrust E.V."/>
            <person name="Bowler C."/>
            <person name="Green B."/>
            <person name="Moulton V."/>
            <person name="Van Oosterhout C."/>
            <person name="Grigoriev I."/>
        </authorList>
    </citation>
    <scope>NUCLEOTIDE SEQUENCE [LARGE SCALE GENOMIC DNA]</scope>
    <source>
        <strain evidence="3 4">CCMP1102</strain>
    </source>
</reference>
<evidence type="ECO:0000313" key="4">
    <source>
        <dbReference type="Proteomes" id="UP000095751"/>
    </source>
</evidence>
<evidence type="ECO:0008006" key="5">
    <source>
        <dbReference type="Google" id="ProtNLM"/>
    </source>
</evidence>
<evidence type="ECO:0000259" key="1">
    <source>
        <dbReference type="Pfam" id="PF03235"/>
    </source>
</evidence>
<dbReference type="Pfam" id="PF03235">
    <property type="entry name" value="GmrSD_N"/>
    <property type="match status" value="1"/>
</dbReference>
<dbReference type="PANTHER" id="PTHR35149:SF2">
    <property type="entry name" value="DUF262 DOMAIN-CONTAINING PROTEIN"/>
    <property type="match status" value="1"/>
</dbReference>
<organism evidence="3 4">
    <name type="scientific">Fragilariopsis cylindrus CCMP1102</name>
    <dbReference type="NCBI Taxonomy" id="635003"/>
    <lineage>
        <taxon>Eukaryota</taxon>
        <taxon>Sar</taxon>
        <taxon>Stramenopiles</taxon>
        <taxon>Ochrophyta</taxon>
        <taxon>Bacillariophyta</taxon>
        <taxon>Bacillariophyceae</taxon>
        <taxon>Bacillariophycidae</taxon>
        <taxon>Bacillariales</taxon>
        <taxon>Bacillariaceae</taxon>
        <taxon>Fragilariopsis</taxon>
    </lineage>
</organism>
<dbReference type="EMBL" id="KV784384">
    <property type="protein sequence ID" value="OEU07776.1"/>
    <property type="molecule type" value="Genomic_DNA"/>
</dbReference>
<dbReference type="InterPro" id="IPR011089">
    <property type="entry name" value="GmrSD_C"/>
</dbReference>